<gene>
    <name evidence="1" type="ORF">BPOR_0962g00060</name>
</gene>
<keyword evidence="2" id="KW-1185">Reference proteome</keyword>
<name>A0A4Z1K903_9HELO</name>
<accession>A0A4Z1K903</accession>
<comment type="caution">
    <text evidence="1">The sequence shown here is derived from an EMBL/GenBank/DDBJ whole genome shotgun (WGS) entry which is preliminary data.</text>
</comment>
<dbReference type="EMBL" id="PQXO01000956">
    <property type="protein sequence ID" value="TGO81956.1"/>
    <property type="molecule type" value="Genomic_DNA"/>
</dbReference>
<dbReference type="Proteomes" id="UP000297280">
    <property type="component" value="Unassembled WGS sequence"/>
</dbReference>
<sequence>MERGADICRLARQDNSDKDLPLQYIRGVLSPETETPGKGGLFLKTGLPVKHIDHGKDKELEEFFNTQWWMIAPVFKDKAELELAAREVLPFLPFDGEDTDEMETK</sequence>
<dbReference type="STRING" id="87229.A0A4Z1K903"/>
<dbReference type="AlphaFoldDB" id="A0A4Z1K903"/>
<dbReference type="OrthoDB" id="1046782at2759"/>
<evidence type="ECO:0000313" key="2">
    <source>
        <dbReference type="Proteomes" id="UP000297280"/>
    </source>
</evidence>
<evidence type="ECO:0000313" key="1">
    <source>
        <dbReference type="EMBL" id="TGO81956.1"/>
    </source>
</evidence>
<reference evidence="1 2" key="1">
    <citation type="submission" date="2017-12" db="EMBL/GenBank/DDBJ databases">
        <title>Comparative genomics of Botrytis spp.</title>
        <authorList>
            <person name="Valero-Jimenez C.A."/>
            <person name="Tapia P."/>
            <person name="Veloso J."/>
            <person name="Silva-Moreno E."/>
            <person name="Staats M."/>
            <person name="Valdes J.H."/>
            <person name="Van Kan J.A.L."/>
        </authorList>
    </citation>
    <scope>NUCLEOTIDE SEQUENCE [LARGE SCALE GENOMIC DNA]</scope>
    <source>
        <strain evidence="1 2">MUCL3349</strain>
    </source>
</reference>
<proteinExistence type="predicted"/>
<organism evidence="1 2">
    <name type="scientific">Botrytis porri</name>
    <dbReference type="NCBI Taxonomy" id="87229"/>
    <lineage>
        <taxon>Eukaryota</taxon>
        <taxon>Fungi</taxon>
        <taxon>Dikarya</taxon>
        <taxon>Ascomycota</taxon>
        <taxon>Pezizomycotina</taxon>
        <taxon>Leotiomycetes</taxon>
        <taxon>Helotiales</taxon>
        <taxon>Sclerotiniaceae</taxon>
        <taxon>Botrytis</taxon>
    </lineage>
</organism>
<protein>
    <submittedName>
        <fullName evidence="1">Uncharacterized protein</fullName>
    </submittedName>
</protein>